<dbReference type="InterPro" id="IPR031107">
    <property type="entry name" value="Small_HSP"/>
</dbReference>
<proteinExistence type="inferred from homology"/>
<evidence type="ECO:0000259" key="3">
    <source>
        <dbReference type="PROSITE" id="PS01031"/>
    </source>
</evidence>
<evidence type="ECO:0000313" key="5">
    <source>
        <dbReference type="Proteomes" id="UP000541810"/>
    </source>
</evidence>
<dbReference type="Pfam" id="PF00011">
    <property type="entry name" value="HSP20"/>
    <property type="match status" value="1"/>
</dbReference>
<sequence>MQASLRRTLDNPFQALRDFDRVVNRMWDTVEEGVGTTSFPVDIREVDDTLTVEAELPGFAKDQIDVSVEQGVLNIEAQRPAREAKAEVKVHLSERRATHYARRFTLPTAYDTNNVEASLVDGVLTLTLAKREESKPKKIEVK</sequence>
<dbReference type="SUPFAM" id="SSF49764">
    <property type="entry name" value="HSP20-like chaperones"/>
    <property type="match status" value="1"/>
</dbReference>
<dbReference type="InterPro" id="IPR008978">
    <property type="entry name" value="HSP20-like_chaperone"/>
</dbReference>
<comment type="similarity">
    <text evidence="1 2">Belongs to the small heat shock protein (HSP20) family.</text>
</comment>
<dbReference type="Gene3D" id="2.60.40.790">
    <property type="match status" value="1"/>
</dbReference>
<comment type="caution">
    <text evidence="4">The sequence shown here is derived from an EMBL/GenBank/DDBJ whole genome shotgun (WGS) entry which is preliminary data.</text>
</comment>
<dbReference type="Proteomes" id="UP000541810">
    <property type="component" value="Unassembled WGS sequence"/>
</dbReference>
<feature type="domain" description="SHSP" evidence="3">
    <location>
        <begin position="32"/>
        <end position="142"/>
    </location>
</feature>
<dbReference type="InterPro" id="IPR002068">
    <property type="entry name" value="A-crystallin/Hsp20_dom"/>
</dbReference>
<dbReference type="EMBL" id="JACHGY010000001">
    <property type="protein sequence ID" value="MBB6428749.1"/>
    <property type="molecule type" value="Genomic_DNA"/>
</dbReference>
<reference evidence="4 5" key="1">
    <citation type="submission" date="2020-08" db="EMBL/GenBank/DDBJ databases">
        <title>Genomic Encyclopedia of Type Strains, Phase IV (KMG-IV): sequencing the most valuable type-strain genomes for metagenomic binning, comparative biology and taxonomic classification.</title>
        <authorList>
            <person name="Goeker M."/>
        </authorList>
    </citation>
    <scope>NUCLEOTIDE SEQUENCE [LARGE SCALE GENOMIC DNA]</scope>
    <source>
        <strain evidence="4 5">DSM 103725</strain>
    </source>
</reference>
<dbReference type="PROSITE" id="PS01031">
    <property type="entry name" value="SHSP"/>
    <property type="match status" value="1"/>
</dbReference>
<organism evidence="4 5">
    <name type="scientific">Algisphaera agarilytica</name>
    <dbReference type="NCBI Taxonomy" id="1385975"/>
    <lineage>
        <taxon>Bacteria</taxon>
        <taxon>Pseudomonadati</taxon>
        <taxon>Planctomycetota</taxon>
        <taxon>Phycisphaerae</taxon>
        <taxon>Phycisphaerales</taxon>
        <taxon>Phycisphaeraceae</taxon>
        <taxon>Algisphaera</taxon>
    </lineage>
</organism>
<accession>A0A7X0H3X9</accession>
<dbReference type="RefSeq" id="WP_184676163.1">
    <property type="nucleotide sequence ID" value="NZ_JACHGY010000001.1"/>
</dbReference>
<dbReference type="CDD" id="cd06464">
    <property type="entry name" value="ACD_sHsps-like"/>
    <property type="match status" value="1"/>
</dbReference>
<name>A0A7X0H3X9_9BACT</name>
<evidence type="ECO:0000256" key="1">
    <source>
        <dbReference type="PROSITE-ProRule" id="PRU00285"/>
    </source>
</evidence>
<keyword evidence="5" id="KW-1185">Reference proteome</keyword>
<dbReference type="AlphaFoldDB" id="A0A7X0H3X9"/>
<evidence type="ECO:0000313" key="4">
    <source>
        <dbReference type="EMBL" id="MBB6428749.1"/>
    </source>
</evidence>
<protein>
    <submittedName>
        <fullName evidence="4">HSP20 family protein</fullName>
    </submittedName>
</protein>
<evidence type="ECO:0000256" key="2">
    <source>
        <dbReference type="RuleBase" id="RU003616"/>
    </source>
</evidence>
<gene>
    <name evidence="4" type="ORF">HNQ40_000555</name>
</gene>
<dbReference type="PANTHER" id="PTHR11527">
    <property type="entry name" value="HEAT-SHOCK PROTEIN 20 FAMILY MEMBER"/>
    <property type="match status" value="1"/>
</dbReference>